<dbReference type="eggNOG" id="COG1864">
    <property type="taxonomic scope" value="Bacteria"/>
</dbReference>
<dbReference type="InterPro" id="IPR040255">
    <property type="entry name" value="Non-specific_endonuclease"/>
</dbReference>
<feature type="domain" description="DNA/RNA non-specific endonuclease/pyrophosphatase/phosphodiesterase" evidence="5">
    <location>
        <begin position="81"/>
        <end position="305"/>
    </location>
</feature>
<reference evidence="6 7" key="1">
    <citation type="submission" date="2017-02" db="EMBL/GenBank/DDBJ databases">
        <authorList>
            <person name="Peterson S.W."/>
        </authorList>
    </citation>
    <scope>NUCLEOTIDE SEQUENCE [LARGE SCALE GENOMIC DNA]</scope>
    <source>
        <strain evidence="6 7">ATCC 43324</strain>
    </source>
</reference>
<dbReference type="GO" id="GO:0046872">
    <property type="term" value="F:metal ion binding"/>
    <property type="evidence" value="ECO:0007669"/>
    <property type="project" value="UniProtKB-KW"/>
</dbReference>
<evidence type="ECO:0000313" key="7">
    <source>
        <dbReference type="Proteomes" id="UP000190065"/>
    </source>
</evidence>
<dbReference type="EMBL" id="FUXK01000022">
    <property type="protein sequence ID" value="SKA02982.1"/>
    <property type="molecule type" value="Genomic_DNA"/>
</dbReference>
<organism evidence="6 7">
    <name type="scientific">Segatella oulorum</name>
    <dbReference type="NCBI Taxonomy" id="28136"/>
    <lineage>
        <taxon>Bacteria</taxon>
        <taxon>Pseudomonadati</taxon>
        <taxon>Bacteroidota</taxon>
        <taxon>Bacteroidia</taxon>
        <taxon>Bacteroidales</taxon>
        <taxon>Prevotellaceae</taxon>
        <taxon>Segatella</taxon>
    </lineage>
</organism>
<evidence type="ECO:0000259" key="4">
    <source>
        <dbReference type="SMART" id="SM00477"/>
    </source>
</evidence>
<dbReference type="Gene3D" id="3.40.570.10">
    <property type="entry name" value="Extracellular Endonuclease, subunit A"/>
    <property type="match status" value="1"/>
</dbReference>
<dbReference type="AlphaFoldDB" id="A0A1T4QH14"/>
<dbReference type="RefSeq" id="WP_025070566.1">
    <property type="nucleotide sequence ID" value="NZ_FUXK01000022.1"/>
</dbReference>
<name>A0A1T4QH14_9BACT</name>
<dbReference type="SUPFAM" id="SSF54060">
    <property type="entry name" value="His-Me finger endonucleases"/>
    <property type="match status" value="1"/>
</dbReference>
<dbReference type="STRING" id="28136.SAMN02745202_01819"/>
<sequence>MKHKSLIFTIGWVMLALLACGGTDQPNLIPQQPKHSTNNNQNTPSIGMPIDITRLEFPKLHGKGSSVYVYRVPDPTNAAHQIMNYALEWDHTKRAQRWSCWMSTAPTRVKNWSRAQWKADKKWHGDPFQWAPEIPNGEQPPVKNEFSQSLFPDGSKGYDRGHICASEDRIYSKAANEQTFYMANMQPQVHSFNAGIWKQMEDCLRSHLQSSDTLYICKGGTIDQANQILSYTRSKFIVPKYFFMAVLLKNASGYHAFGFFIEHRNLTMKQMEKQGISTRLADYVVNIAELQRLTGIDFFCNLTDDIENKVENKPLQAVKFDFKDWGINQ</sequence>
<keyword evidence="2" id="KW-0479">Metal-binding</keyword>
<keyword evidence="6" id="KW-0378">Hydrolase</keyword>
<dbReference type="SMART" id="SM00477">
    <property type="entry name" value="NUC"/>
    <property type="match status" value="1"/>
</dbReference>
<evidence type="ECO:0000256" key="1">
    <source>
        <dbReference type="PIRSR" id="PIRSR640255-1"/>
    </source>
</evidence>
<gene>
    <name evidence="6" type="ORF">SAMN02745202_01819</name>
</gene>
<dbReference type="PANTHER" id="PTHR13966">
    <property type="entry name" value="ENDONUCLEASE RELATED"/>
    <property type="match status" value="1"/>
</dbReference>
<keyword evidence="6" id="KW-0255">Endonuclease</keyword>
<feature type="signal peptide" evidence="3">
    <location>
        <begin position="1"/>
        <end position="21"/>
    </location>
</feature>
<dbReference type="GO" id="GO:0004519">
    <property type="term" value="F:endonuclease activity"/>
    <property type="evidence" value="ECO:0007669"/>
    <property type="project" value="UniProtKB-KW"/>
</dbReference>
<evidence type="ECO:0000256" key="3">
    <source>
        <dbReference type="SAM" id="SignalP"/>
    </source>
</evidence>
<dbReference type="Pfam" id="PF01223">
    <property type="entry name" value="Endonuclease_NS"/>
    <property type="match status" value="1"/>
</dbReference>
<dbReference type="PROSITE" id="PS51257">
    <property type="entry name" value="PROKAR_LIPOPROTEIN"/>
    <property type="match status" value="1"/>
</dbReference>
<dbReference type="InterPro" id="IPR001604">
    <property type="entry name" value="Endo_G_ENPP1-like_dom"/>
</dbReference>
<evidence type="ECO:0000313" key="6">
    <source>
        <dbReference type="EMBL" id="SKA02982.1"/>
    </source>
</evidence>
<accession>A0A1T4QH14</accession>
<feature type="domain" description="ENPP1-3/EXOG-like endonuclease/phosphodiesterase" evidence="4">
    <location>
        <begin position="82"/>
        <end position="305"/>
    </location>
</feature>
<dbReference type="GO" id="GO:0016787">
    <property type="term" value="F:hydrolase activity"/>
    <property type="evidence" value="ECO:0007669"/>
    <property type="project" value="InterPro"/>
</dbReference>
<dbReference type="InterPro" id="IPR020821">
    <property type="entry name" value="ENPP1-3/EXOG-like_nuc-like"/>
</dbReference>
<feature type="binding site" evidence="2">
    <location>
        <position position="193"/>
    </location>
    <ligand>
        <name>Mg(2+)</name>
        <dbReference type="ChEBI" id="CHEBI:18420"/>
        <note>catalytic</note>
    </ligand>
</feature>
<keyword evidence="6" id="KW-0540">Nuclease</keyword>
<evidence type="ECO:0000256" key="2">
    <source>
        <dbReference type="PIRSR" id="PIRSR640255-2"/>
    </source>
</evidence>
<keyword evidence="3" id="KW-0732">Signal</keyword>
<protein>
    <submittedName>
        <fullName evidence="6">Endonuclease G</fullName>
    </submittedName>
</protein>
<dbReference type="Proteomes" id="UP000190065">
    <property type="component" value="Unassembled WGS sequence"/>
</dbReference>
<dbReference type="InterPro" id="IPR044929">
    <property type="entry name" value="DNA/RNA_non-sp_Endonuclease_sf"/>
</dbReference>
<proteinExistence type="predicted"/>
<feature type="active site" description="Proton acceptor" evidence="1">
    <location>
        <position position="162"/>
    </location>
</feature>
<dbReference type="GO" id="GO:0003676">
    <property type="term" value="F:nucleic acid binding"/>
    <property type="evidence" value="ECO:0007669"/>
    <property type="project" value="InterPro"/>
</dbReference>
<dbReference type="InterPro" id="IPR044925">
    <property type="entry name" value="His-Me_finger_sf"/>
</dbReference>
<dbReference type="SMART" id="SM00892">
    <property type="entry name" value="Endonuclease_NS"/>
    <property type="match status" value="1"/>
</dbReference>
<feature type="chain" id="PRO_5010517410" evidence="3">
    <location>
        <begin position="22"/>
        <end position="329"/>
    </location>
</feature>
<dbReference type="PANTHER" id="PTHR13966:SF5">
    <property type="entry name" value="ENDONUCLEASE G, MITOCHONDRIAL"/>
    <property type="match status" value="1"/>
</dbReference>
<evidence type="ECO:0000259" key="5">
    <source>
        <dbReference type="SMART" id="SM00892"/>
    </source>
</evidence>